<protein>
    <submittedName>
        <fullName evidence="2">Uncharacterized protein</fullName>
    </submittedName>
</protein>
<feature type="compositionally biased region" description="Polar residues" evidence="1">
    <location>
        <begin position="1"/>
        <end position="13"/>
    </location>
</feature>
<organism evidence="2 3">
    <name type="scientific">Rangifer tarandus platyrhynchus</name>
    <name type="common">Svalbard reindeer</name>
    <dbReference type="NCBI Taxonomy" id="3082113"/>
    <lineage>
        <taxon>Eukaryota</taxon>
        <taxon>Metazoa</taxon>
        <taxon>Chordata</taxon>
        <taxon>Craniata</taxon>
        <taxon>Vertebrata</taxon>
        <taxon>Euteleostomi</taxon>
        <taxon>Mammalia</taxon>
        <taxon>Eutheria</taxon>
        <taxon>Laurasiatheria</taxon>
        <taxon>Artiodactyla</taxon>
        <taxon>Ruminantia</taxon>
        <taxon>Pecora</taxon>
        <taxon>Cervidae</taxon>
        <taxon>Odocoileinae</taxon>
        <taxon>Rangifer</taxon>
    </lineage>
</organism>
<evidence type="ECO:0000313" key="3">
    <source>
        <dbReference type="Proteomes" id="UP001176941"/>
    </source>
</evidence>
<dbReference type="Proteomes" id="UP001176941">
    <property type="component" value="Chromosome X"/>
</dbReference>
<feature type="compositionally biased region" description="Basic and acidic residues" evidence="1">
    <location>
        <begin position="70"/>
        <end position="79"/>
    </location>
</feature>
<feature type="compositionally biased region" description="Pro residues" evidence="1">
    <location>
        <begin position="89"/>
        <end position="117"/>
    </location>
</feature>
<evidence type="ECO:0000256" key="1">
    <source>
        <dbReference type="SAM" id="MobiDB-lite"/>
    </source>
</evidence>
<evidence type="ECO:0000313" key="2">
    <source>
        <dbReference type="EMBL" id="CAI9181131.1"/>
    </source>
</evidence>
<reference evidence="2" key="1">
    <citation type="submission" date="2023-04" db="EMBL/GenBank/DDBJ databases">
        <authorList>
            <consortium name="ELIXIR-Norway"/>
        </authorList>
    </citation>
    <scope>NUCLEOTIDE SEQUENCE [LARGE SCALE GENOMIC DNA]</scope>
</reference>
<keyword evidence="3" id="KW-1185">Reference proteome</keyword>
<dbReference type="EMBL" id="OX460343">
    <property type="protein sequence ID" value="CAI9181131.1"/>
    <property type="molecule type" value="Genomic_DNA"/>
</dbReference>
<accession>A0ABN9A6V5</accession>
<feature type="compositionally biased region" description="Low complexity" evidence="1">
    <location>
        <begin position="26"/>
        <end position="36"/>
    </location>
</feature>
<proteinExistence type="predicted"/>
<feature type="region of interest" description="Disordered" evidence="1">
    <location>
        <begin position="1"/>
        <end position="145"/>
    </location>
</feature>
<feature type="compositionally biased region" description="Low complexity" evidence="1">
    <location>
        <begin position="50"/>
        <end position="64"/>
    </location>
</feature>
<name>A0ABN9A6V5_RANTA</name>
<gene>
    <name evidence="2" type="ORF">MRATA1EN1_LOCUS30093</name>
</gene>
<sequence length="145" mass="15345">MVSSGFKQGNWNEVQRAIPHHPELRAQAATALATLGERGGPGPRQRRQARGSSSPRPSSFLVRPPRGRLGRAEPSESESHPAWLSRPRSPLPRPARSAAPPPRCAPGRPPAPRPPGASGPASRVRGGGRCRPALPIALPVQNSLV</sequence>